<keyword evidence="2" id="KW-1185">Reference proteome</keyword>
<dbReference type="AlphaFoldDB" id="A0A3M7PN39"/>
<dbReference type="Proteomes" id="UP000276133">
    <property type="component" value="Unassembled WGS sequence"/>
</dbReference>
<organism evidence="1 2">
    <name type="scientific">Brachionus plicatilis</name>
    <name type="common">Marine rotifer</name>
    <name type="synonym">Brachionus muelleri</name>
    <dbReference type="NCBI Taxonomy" id="10195"/>
    <lineage>
        <taxon>Eukaryota</taxon>
        <taxon>Metazoa</taxon>
        <taxon>Spiralia</taxon>
        <taxon>Gnathifera</taxon>
        <taxon>Rotifera</taxon>
        <taxon>Eurotatoria</taxon>
        <taxon>Monogononta</taxon>
        <taxon>Pseudotrocha</taxon>
        <taxon>Ploima</taxon>
        <taxon>Brachionidae</taxon>
        <taxon>Brachionus</taxon>
    </lineage>
</organism>
<protein>
    <submittedName>
        <fullName evidence="1">Uncharacterized protein</fullName>
    </submittedName>
</protein>
<sequence length="65" mass="8063">MHFQNLFYYDSPMHFSRYQKIIHKKLQLSSNYHNILRKYFFAGNHPNFLESILINQTSDFKFQKF</sequence>
<evidence type="ECO:0000313" key="1">
    <source>
        <dbReference type="EMBL" id="RNA00526.1"/>
    </source>
</evidence>
<gene>
    <name evidence="1" type="ORF">BpHYR1_003111</name>
</gene>
<comment type="caution">
    <text evidence="1">The sequence shown here is derived from an EMBL/GenBank/DDBJ whole genome shotgun (WGS) entry which is preliminary data.</text>
</comment>
<accession>A0A3M7PN39</accession>
<proteinExistence type="predicted"/>
<dbReference type="EMBL" id="REGN01009712">
    <property type="protein sequence ID" value="RNA00526.1"/>
    <property type="molecule type" value="Genomic_DNA"/>
</dbReference>
<name>A0A3M7PN39_BRAPC</name>
<reference evidence="1 2" key="1">
    <citation type="journal article" date="2018" name="Sci. Rep.">
        <title>Genomic signatures of local adaptation to the degree of environmental predictability in rotifers.</title>
        <authorList>
            <person name="Franch-Gras L."/>
            <person name="Hahn C."/>
            <person name="Garcia-Roger E.M."/>
            <person name="Carmona M.J."/>
            <person name="Serra M."/>
            <person name="Gomez A."/>
        </authorList>
    </citation>
    <scope>NUCLEOTIDE SEQUENCE [LARGE SCALE GENOMIC DNA]</scope>
    <source>
        <strain evidence="1">HYR1</strain>
    </source>
</reference>
<evidence type="ECO:0000313" key="2">
    <source>
        <dbReference type="Proteomes" id="UP000276133"/>
    </source>
</evidence>